<reference evidence="2" key="1">
    <citation type="submission" date="2021-10" db="EMBL/GenBank/DDBJ databases">
        <title>Tropical sea cucumber genome reveals ecological adaptation and Cuvierian tubules defense mechanism.</title>
        <authorList>
            <person name="Chen T."/>
        </authorList>
    </citation>
    <scope>NUCLEOTIDE SEQUENCE</scope>
    <source>
        <strain evidence="2">Nanhai2018</strain>
        <tissue evidence="2">Muscle</tissue>
    </source>
</reference>
<dbReference type="InterPro" id="IPR011604">
    <property type="entry name" value="PDDEXK-like_dom_sf"/>
</dbReference>
<dbReference type="PANTHER" id="PTHR46609">
    <property type="entry name" value="EXONUCLEASE, PHAGE-TYPE/RECB, C-TERMINAL DOMAIN-CONTAINING PROTEIN"/>
    <property type="match status" value="1"/>
</dbReference>
<dbReference type="CDD" id="cd22343">
    <property type="entry name" value="PDDEXK_lambda_exonuclease-like"/>
    <property type="match status" value="1"/>
</dbReference>
<organism evidence="2 3">
    <name type="scientific">Holothuria leucospilota</name>
    <name type="common">Black long sea cucumber</name>
    <name type="synonym">Mertensiothuria leucospilota</name>
    <dbReference type="NCBI Taxonomy" id="206669"/>
    <lineage>
        <taxon>Eukaryota</taxon>
        <taxon>Metazoa</taxon>
        <taxon>Echinodermata</taxon>
        <taxon>Eleutherozoa</taxon>
        <taxon>Echinozoa</taxon>
        <taxon>Holothuroidea</taxon>
        <taxon>Aspidochirotacea</taxon>
        <taxon>Aspidochirotida</taxon>
        <taxon>Holothuriidae</taxon>
        <taxon>Holothuria</taxon>
    </lineage>
</organism>
<dbReference type="Pfam" id="PF09588">
    <property type="entry name" value="YqaJ"/>
    <property type="match status" value="1"/>
</dbReference>
<dbReference type="InterPro" id="IPR051703">
    <property type="entry name" value="NF-kappa-B_Signaling_Reg"/>
</dbReference>
<dbReference type="AlphaFoldDB" id="A0A9Q1CPW1"/>
<keyword evidence="3" id="KW-1185">Reference proteome</keyword>
<evidence type="ECO:0000313" key="2">
    <source>
        <dbReference type="EMBL" id="KAJ8049211.1"/>
    </source>
</evidence>
<evidence type="ECO:0000259" key="1">
    <source>
        <dbReference type="Pfam" id="PF09588"/>
    </source>
</evidence>
<proteinExistence type="predicted"/>
<dbReference type="InterPro" id="IPR011335">
    <property type="entry name" value="Restrct_endonuc-II-like"/>
</dbReference>
<dbReference type="SUPFAM" id="SSF52980">
    <property type="entry name" value="Restriction endonuclease-like"/>
    <property type="match status" value="1"/>
</dbReference>
<name>A0A9Q1CPW1_HOLLE</name>
<gene>
    <name evidence="2" type="ORF">HOLleu_01843</name>
</gene>
<accession>A0A9Q1CPW1</accession>
<dbReference type="PANTHER" id="PTHR46609:SF8">
    <property type="entry name" value="YQAJ VIRAL RECOMBINASE DOMAIN-CONTAINING PROTEIN"/>
    <property type="match status" value="1"/>
</dbReference>
<feature type="domain" description="YqaJ viral recombinase" evidence="1">
    <location>
        <begin position="1"/>
        <end position="102"/>
    </location>
</feature>
<dbReference type="GO" id="GO:0006281">
    <property type="term" value="P:DNA repair"/>
    <property type="evidence" value="ECO:0007669"/>
    <property type="project" value="UniProtKB-ARBA"/>
</dbReference>
<comment type="caution">
    <text evidence="2">The sequence shown here is derived from an EMBL/GenBank/DDBJ whole genome shotgun (WGS) entry which is preliminary data.</text>
</comment>
<protein>
    <recommendedName>
        <fullName evidence="1">YqaJ viral recombinase domain-containing protein</fullName>
    </recommendedName>
</protein>
<dbReference type="OrthoDB" id="7753208at2759"/>
<dbReference type="Gene3D" id="3.90.320.10">
    <property type="match status" value="1"/>
</dbReference>
<dbReference type="InterPro" id="IPR019080">
    <property type="entry name" value="YqaJ_viral_recombinase"/>
</dbReference>
<evidence type="ECO:0000313" key="3">
    <source>
        <dbReference type="Proteomes" id="UP001152320"/>
    </source>
</evidence>
<dbReference type="Proteomes" id="UP001152320">
    <property type="component" value="Chromosome 1"/>
</dbReference>
<sequence>MESEAREKYISTMKVEGHKLKVEESGLVVCENHVYLAASPDGLISCQCCGEGVLEIKCPLSVSHTTPSPHNLDCVCEMDGKPALKRSHPYFSQVMFEMAVTKTKMV</sequence>
<dbReference type="EMBL" id="JAIZAY010000001">
    <property type="protein sequence ID" value="KAJ8049211.1"/>
    <property type="molecule type" value="Genomic_DNA"/>
</dbReference>